<dbReference type="SMART" id="SM00827">
    <property type="entry name" value="PKS_AT"/>
    <property type="match status" value="1"/>
</dbReference>
<dbReference type="AlphaFoldDB" id="A0A165CNT4"/>
<organism evidence="4 5">
    <name type="scientific">Laetiporus sulphureus 93-53</name>
    <dbReference type="NCBI Taxonomy" id="1314785"/>
    <lineage>
        <taxon>Eukaryota</taxon>
        <taxon>Fungi</taxon>
        <taxon>Dikarya</taxon>
        <taxon>Basidiomycota</taxon>
        <taxon>Agaricomycotina</taxon>
        <taxon>Agaricomycetes</taxon>
        <taxon>Polyporales</taxon>
        <taxon>Laetiporus</taxon>
    </lineage>
</organism>
<dbReference type="InParanoid" id="A0A165CNT4"/>
<dbReference type="Pfam" id="PF00698">
    <property type="entry name" value="Acyl_transf_1"/>
    <property type="match status" value="1"/>
</dbReference>
<dbReference type="GO" id="GO:0006633">
    <property type="term" value="P:fatty acid biosynthetic process"/>
    <property type="evidence" value="ECO:0007669"/>
    <property type="project" value="TreeGrafter"/>
</dbReference>
<dbReference type="OrthoDB" id="329835at2759"/>
<sequence>MPWRSYAIADRLQNAAFPDPVLVGKRPNPLVFCFAGQGPHHWQQGRDFMTSYSVFRESVYACDRAYSAYTGRSFLEETGLFAADPPASSPLADSSTWPVYIISVSMTFFQIALFDLLTSLGIKPNAMVGPSVGVTAAMYANGAMPREMVIEIAVARGRALDVVDNTGNAMVAVSGCDTDTVRGYFYLAAPLSATDNVFSAPEVLIDLFTKYVDTCVKDVITRKLPVTTGVHSPLIDPCEETYRSELAEIFSRFAGPFVPSIPTMSMVTGGFQTGEYTMEYLWDNLKKPILFASAILGLVGKFGEHTTFVEVSPHPVHTLVRLAFEHLSLL</sequence>
<dbReference type="PANTHER" id="PTHR43775">
    <property type="entry name" value="FATTY ACID SYNTHASE"/>
    <property type="match status" value="1"/>
</dbReference>
<evidence type="ECO:0000313" key="4">
    <source>
        <dbReference type="EMBL" id="KZT03145.1"/>
    </source>
</evidence>
<keyword evidence="1" id="KW-0596">Phosphopantetheine</keyword>
<dbReference type="GeneID" id="63821884"/>
<proteinExistence type="predicted"/>
<keyword evidence="5" id="KW-1185">Reference proteome</keyword>
<dbReference type="InterPro" id="IPR014043">
    <property type="entry name" value="Acyl_transferase_dom"/>
</dbReference>
<name>A0A165CNT4_9APHY</name>
<dbReference type="InterPro" id="IPR016035">
    <property type="entry name" value="Acyl_Trfase/lysoPLipase"/>
</dbReference>
<dbReference type="Gene3D" id="3.40.366.10">
    <property type="entry name" value="Malonyl-Coenzyme A Acyl Carrier Protein, domain 2"/>
    <property type="match status" value="1"/>
</dbReference>
<dbReference type="RefSeq" id="XP_040760885.1">
    <property type="nucleotide sequence ID" value="XM_040904854.1"/>
</dbReference>
<dbReference type="PANTHER" id="PTHR43775:SF37">
    <property type="entry name" value="SI:DKEY-61P9.11"/>
    <property type="match status" value="1"/>
</dbReference>
<evidence type="ECO:0000259" key="3">
    <source>
        <dbReference type="SMART" id="SM00827"/>
    </source>
</evidence>
<gene>
    <name evidence="4" type="ORF">LAESUDRAFT_660173</name>
</gene>
<protein>
    <submittedName>
        <fullName evidence="4">FabD/lysophospholipase-like protein</fullName>
    </submittedName>
</protein>
<feature type="domain" description="Malonyl-CoA:ACP transacylase (MAT)" evidence="3">
    <location>
        <begin position="33"/>
        <end position="322"/>
    </location>
</feature>
<evidence type="ECO:0000256" key="1">
    <source>
        <dbReference type="ARBA" id="ARBA00022450"/>
    </source>
</evidence>
<dbReference type="InterPro" id="IPR050091">
    <property type="entry name" value="PKS_NRPS_Biosynth_Enz"/>
</dbReference>
<dbReference type="InterPro" id="IPR001227">
    <property type="entry name" value="Ac_transferase_dom_sf"/>
</dbReference>
<reference evidence="4 5" key="1">
    <citation type="journal article" date="2016" name="Mol. Biol. Evol.">
        <title>Comparative Genomics of Early-Diverging Mushroom-Forming Fungi Provides Insights into the Origins of Lignocellulose Decay Capabilities.</title>
        <authorList>
            <person name="Nagy L.G."/>
            <person name="Riley R."/>
            <person name="Tritt A."/>
            <person name="Adam C."/>
            <person name="Daum C."/>
            <person name="Floudas D."/>
            <person name="Sun H."/>
            <person name="Yadav J.S."/>
            <person name="Pangilinan J."/>
            <person name="Larsson K.H."/>
            <person name="Matsuura K."/>
            <person name="Barry K."/>
            <person name="Labutti K."/>
            <person name="Kuo R."/>
            <person name="Ohm R.A."/>
            <person name="Bhattacharya S.S."/>
            <person name="Shirouzu T."/>
            <person name="Yoshinaga Y."/>
            <person name="Martin F.M."/>
            <person name="Grigoriev I.V."/>
            <person name="Hibbett D.S."/>
        </authorList>
    </citation>
    <scope>NUCLEOTIDE SEQUENCE [LARGE SCALE GENOMIC DNA]</scope>
    <source>
        <strain evidence="4 5">93-53</strain>
    </source>
</reference>
<dbReference type="GO" id="GO:0004312">
    <property type="term" value="F:fatty acid synthase activity"/>
    <property type="evidence" value="ECO:0007669"/>
    <property type="project" value="TreeGrafter"/>
</dbReference>
<dbReference type="STRING" id="1314785.A0A165CNT4"/>
<evidence type="ECO:0000256" key="2">
    <source>
        <dbReference type="ARBA" id="ARBA00022553"/>
    </source>
</evidence>
<evidence type="ECO:0000313" key="5">
    <source>
        <dbReference type="Proteomes" id="UP000076871"/>
    </source>
</evidence>
<dbReference type="EMBL" id="KV427646">
    <property type="protein sequence ID" value="KZT03145.1"/>
    <property type="molecule type" value="Genomic_DNA"/>
</dbReference>
<dbReference type="SUPFAM" id="SSF52151">
    <property type="entry name" value="FabD/lysophospholipase-like"/>
    <property type="match status" value="1"/>
</dbReference>
<keyword evidence="2" id="KW-0597">Phosphoprotein</keyword>
<accession>A0A165CNT4</accession>
<dbReference type="Proteomes" id="UP000076871">
    <property type="component" value="Unassembled WGS sequence"/>
</dbReference>